<keyword evidence="1" id="KW-0472">Membrane</keyword>
<dbReference type="PANTHER" id="PTHR30273:SF2">
    <property type="entry name" value="PROTEIN FECR"/>
    <property type="match status" value="1"/>
</dbReference>
<dbReference type="Gene3D" id="2.60.120.1440">
    <property type="match status" value="1"/>
</dbReference>
<dbReference type="PANTHER" id="PTHR30273">
    <property type="entry name" value="PERIPLASMIC SIGNAL SENSOR AND SIGMA FACTOR ACTIVATOR FECR-RELATED"/>
    <property type="match status" value="1"/>
</dbReference>
<dbReference type="InterPro" id="IPR012373">
    <property type="entry name" value="Ferrdict_sens_TM"/>
</dbReference>
<gene>
    <name evidence="4" type="ORF">K4G66_01235</name>
</gene>
<dbReference type="InterPro" id="IPR006860">
    <property type="entry name" value="FecR"/>
</dbReference>
<evidence type="ECO:0000259" key="2">
    <source>
        <dbReference type="Pfam" id="PF04773"/>
    </source>
</evidence>
<feature type="domain" description="Protein FecR C-terminal" evidence="3">
    <location>
        <begin position="287"/>
        <end position="353"/>
    </location>
</feature>
<sequence>MDYTRYTAQDFVLDEYFQAWVFSPNQQNRIFWQQWLREHPHQQKEVAAAKEILLSLSFQEPEVSPQEIAHLKVRVMRNTSASKLTKIIGQPKKVSSSTKSAYLKWAASITVLLTITGLLYFFLLHSGSMVEYQTGYSEIQEITLPDGSQVTLNANSTLQYATDWEKQEHRLIQLEGEAFFNVVKDSISQRNKAELSPTSTSLMPRKFVVQTHELSLEVLGTQFNVRARHLETEVVLQEGRIQLTVAGDDQQKAIAMEPGERIVVANKTLEQQVVEPEKYLSWRENQLVFDDVPLSKVAQTLEDTYGVQVVFANEQLRNLMFNGAVPSGNIEILLDALSGIYHLQISRKENVITFHKRK</sequence>
<organism evidence="4">
    <name type="scientific">Roseihalotalea indica</name>
    <dbReference type="NCBI Taxonomy" id="2867963"/>
    <lineage>
        <taxon>Bacteria</taxon>
        <taxon>Pseudomonadati</taxon>
        <taxon>Bacteroidota</taxon>
        <taxon>Cytophagia</taxon>
        <taxon>Cytophagales</taxon>
        <taxon>Catalimonadaceae</taxon>
        <taxon>Roseihalotalea</taxon>
    </lineage>
</organism>
<dbReference type="GO" id="GO:0016989">
    <property type="term" value="F:sigma factor antagonist activity"/>
    <property type="evidence" value="ECO:0007669"/>
    <property type="project" value="TreeGrafter"/>
</dbReference>
<keyword evidence="1" id="KW-1133">Transmembrane helix</keyword>
<reference evidence="4" key="2">
    <citation type="journal article" date="2024" name="Antonie Van Leeuwenhoek">
        <title>Roseihalotalea indica gen. nov., sp. nov., a halophilic Bacteroidetes from mesopelagic Southwest Indian Ocean with higher carbohydrate metabolic potential.</title>
        <authorList>
            <person name="Chen B."/>
            <person name="Zhang M."/>
            <person name="Lin D."/>
            <person name="Ye J."/>
            <person name="Tang K."/>
        </authorList>
    </citation>
    <scope>NUCLEOTIDE SEQUENCE</scope>
    <source>
        <strain evidence="4">TK19036</strain>
    </source>
</reference>
<dbReference type="Pfam" id="PF16344">
    <property type="entry name" value="FecR_C"/>
    <property type="match status" value="1"/>
</dbReference>
<accession>A0AA49JGI6</accession>
<name>A0AA49JGI6_9BACT</name>
<dbReference type="Pfam" id="PF04773">
    <property type="entry name" value="FecR"/>
    <property type="match status" value="1"/>
</dbReference>
<evidence type="ECO:0000259" key="3">
    <source>
        <dbReference type="Pfam" id="PF16344"/>
    </source>
</evidence>
<dbReference type="InterPro" id="IPR032508">
    <property type="entry name" value="FecR_C"/>
</dbReference>
<dbReference type="Gene3D" id="3.55.50.30">
    <property type="match status" value="1"/>
</dbReference>
<keyword evidence="1" id="KW-0812">Transmembrane</keyword>
<feature type="domain" description="FecR protein" evidence="2">
    <location>
        <begin position="132"/>
        <end position="241"/>
    </location>
</feature>
<evidence type="ECO:0000313" key="4">
    <source>
        <dbReference type="EMBL" id="WKN37329.1"/>
    </source>
</evidence>
<protein>
    <submittedName>
        <fullName evidence="4">FecR domain-containing protein</fullName>
    </submittedName>
</protein>
<reference evidence="4" key="1">
    <citation type="journal article" date="2023" name="Comput. Struct. Biotechnol. J.">
        <title>Discovery of a novel marine Bacteroidetes with a rich repertoire of carbohydrate-active enzymes.</title>
        <authorList>
            <person name="Chen B."/>
            <person name="Liu G."/>
            <person name="Chen Q."/>
            <person name="Wang H."/>
            <person name="Liu L."/>
            <person name="Tang K."/>
        </authorList>
    </citation>
    <scope>NUCLEOTIDE SEQUENCE</scope>
    <source>
        <strain evidence="4">TK19036</strain>
    </source>
</reference>
<evidence type="ECO:0000256" key="1">
    <source>
        <dbReference type="SAM" id="Phobius"/>
    </source>
</evidence>
<dbReference type="AlphaFoldDB" id="A0AA49JGI6"/>
<feature type="transmembrane region" description="Helical" evidence="1">
    <location>
        <begin position="102"/>
        <end position="123"/>
    </location>
</feature>
<dbReference type="PIRSF" id="PIRSF018266">
    <property type="entry name" value="FecR"/>
    <property type="match status" value="1"/>
</dbReference>
<proteinExistence type="predicted"/>
<dbReference type="EMBL" id="CP120682">
    <property type="protein sequence ID" value="WKN37329.1"/>
    <property type="molecule type" value="Genomic_DNA"/>
</dbReference>